<accession>A0AAE1ACS1</accession>
<sequence>MFSTTNPCLDDRWPQKLVRSHRRNVAPVKHDLCDVWLWLNVVYLYQSPGTTELYPSKTEVEYAEEIMPRYSCVGDRL</sequence>
<comment type="caution">
    <text evidence="1">The sequence shown here is derived from an EMBL/GenBank/DDBJ whole genome shotgun (WGS) entry which is preliminary data.</text>
</comment>
<protein>
    <submittedName>
        <fullName evidence="1">Uncharacterized protein</fullName>
    </submittedName>
</protein>
<name>A0AAE1ACS1_9GAST</name>
<evidence type="ECO:0000313" key="1">
    <source>
        <dbReference type="EMBL" id="KAK3785453.1"/>
    </source>
</evidence>
<dbReference type="AlphaFoldDB" id="A0AAE1ACS1"/>
<keyword evidence="2" id="KW-1185">Reference proteome</keyword>
<gene>
    <name evidence="1" type="ORF">RRG08_048589</name>
</gene>
<dbReference type="Proteomes" id="UP001283361">
    <property type="component" value="Unassembled WGS sequence"/>
</dbReference>
<reference evidence="1" key="1">
    <citation type="journal article" date="2023" name="G3 (Bethesda)">
        <title>A reference genome for the long-term kleptoplast-retaining sea slug Elysia crispata morphotype clarki.</title>
        <authorList>
            <person name="Eastman K.E."/>
            <person name="Pendleton A.L."/>
            <person name="Shaikh M.A."/>
            <person name="Suttiyut T."/>
            <person name="Ogas R."/>
            <person name="Tomko P."/>
            <person name="Gavelis G."/>
            <person name="Widhalm J.R."/>
            <person name="Wisecaver J.H."/>
        </authorList>
    </citation>
    <scope>NUCLEOTIDE SEQUENCE</scope>
    <source>
        <strain evidence="1">ECLA1</strain>
    </source>
</reference>
<proteinExistence type="predicted"/>
<dbReference type="EMBL" id="JAWDGP010002127">
    <property type="protein sequence ID" value="KAK3785453.1"/>
    <property type="molecule type" value="Genomic_DNA"/>
</dbReference>
<evidence type="ECO:0000313" key="2">
    <source>
        <dbReference type="Proteomes" id="UP001283361"/>
    </source>
</evidence>
<organism evidence="1 2">
    <name type="scientific">Elysia crispata</name>
    <name type="common">lettuce slug</name>
    <dbReference type="NCBI Taxonomy" id="231223"/>
    <lineage>
        <taxon>Eukaryota</taxon>
        <taxon>Metazoa</taxon>
        <taxon>Spiralia</taxon>
        <taxon>Lophotrochozoa</taxon>
        <taxon>Mollusca</taxon>
        <taxon>Gastropoda</taxon>
        <taxon>Heterobranchia</taxon>
        <taxon>Euthyneura</taxon>
        <taxon>Panpulmonata</taxon>
        <taxon>Sacoglossa</taxon>
        <taxon>Placobranchoidea</taxon>
        <taxon>Plakobranchidae</taxon>
        <taxon>Elysia</taxon>
    </lineage>
</organism>